<dbReference type="Proteomes" id="UP001551482">
    <property type="component" value="Unassembled WGS sequence"/>
</dbReference>
<comment type="similarity">
    <text evidence="1">Belongs to the LysR transcriptional regulatory family.</text>
</comment>
<protein>
    <submittedName>
        <fullName evidence="6">LysR family transcriptional regulator</fullName>
    </submittedName>
</protein>
<dbReference type="PROSITE" id="PS50931">
    <property type="entry name" value="HTH_LYSR"/>
    <property type="match status" value="1"/>
</dbReference>
<dbReference type="EMBL" id="JBEZFP010000109">
    <property type="protein sequence ID" value="MEU8138065.1"/>
    <property type="molecule type" value="Genomic_DNA"/>
</dbReference>
<keyword evidence="4" id="KW-0804">Transcription</keyword>
<comment type="caution">
    <text evidence="6">The sequence shown here is derived from an EMBL/GenBank/DDBJ whole genome shotgun (WGS) entry which is preliminary data.</text>
</comment>
<keyword evidence="2" id="KW-0805">Transcription regulation</keyword>
<evidence type="ECO:0000256" key="1">
    <source>
        <dbReference type="ARBA" id="ARBA00009437"/>
    </source>
</evidence>
<keyword evidence="7" id="KW-1185">Reference proteome</keyword>
<dbReference type="InterPro" id="IPR036390">
    <property type="entry name" value="WH_DNA-bd_sf"/>
</dbReference>
<dbReference type="PANTHER" id="PTHR30346">
    <property type="entry name" value="TRANSCRIPTIONAL DUAL REGULATOR HCAR-RELATED"/>
    <property type="match status" value="1"/>
</dbReference>
<dbReference type="Gene3D" id="3.40.190.10">
    <property type="entry name" value="Periplasmic binding protein-like II"/>
    <property type="match status" value="2"/>
</dbReference>
<dbReference type="SUPFAM" id="SSF46785">
    <property type="entry name" value="Winged helix' DNA-binding domain"/>
    <property type="match status" value="1"/>
</dbReference>
<evidence type="ECO:0000256" key="4">
    <source>
        <dbReference type="ARBA" id="ARBA00023163"/>
    </source>
</evidence>
<dbReference type="RefSeq" id="WP_358360867.1">
    <property type="nucleotide sequence ID" value="NZ_JBEZFP010000109.1"/>
</dbReference>
<evidence type="ECO:0000256" key="2">
    <source>
        <dbReference type="ARBA" id="ARBA00023015"/>
    </source>
</evidence>
<sequence length="311" mass="32968">MADMDPVADIDLRHLRSFLAVARERTITGAAGRLHLTQQAVSTHMRHLERSLGVTLLVRTSRGVLLTAAGEELAAGGAAVMGDLTHLVERVRGVAGAQSGSVRLACCPYASSLFAVEVANALEASVPGLQVDLTSVLSPKQELELLHEGRADAAFMWLPLGDVGLHHAVIRTDPRAAVLPAHHPLAGRTELTLAELADEPVLRPDVLTCTTAEGFWLAEPRPGGTPAPRGPVVPGVGDCLLGVARGRGIWLAPMPLGGLRPTGDLRWVPVSDAPPFDLAVVWTDRAPQPLITRLIAEVRVVTGHDRRLHAA</sequence>
<organism evidence="6 7">
    <name type="scientific">Streptodolium elevatio</name>
    <dbReference type="NCBI Taxonomy" id="3157996"/>
    <lineage>
        <taxon>Bacteria</taxon>
        <taxon>Bacillati</taxon>
        <taxon>Actinomycetota</taxon>
        <taxon>Actinomycetes</taxon>
        <taxon>Kitasatosporales</taxon>
        <taxon>Streptomycetaceae</taxon>
        <taxon>Streptodolium</taxon>
    </lineage>
</organism>
<evidence type="ECO:0000259" key="5">
    <source>
        <dbReference type="PROSITE" id="PS50931"/>
    </source>
</evidence>
<evidence type="ECO:0000313" key="7">
    <source>
        <dbReference type="Proteomes" id="UP001551482"/>
    </source>
</evidence>
<evidence type="ECO:0000256" key="3">
    <source>
        <dbReference type="ARBA" id="ARBA00023125"/>
    </source>
</evidence>
<dbReference type="InterPro" id="IPR036388">
    <property type="entry name" value="WH-like_DNA-bd_sf"/>
</dbReference>
<dbReference type="Pfam" id="PF03466">
    <property type="entry name" value="LysR_substrate"/>
    <property type="match status" value="1"/>
</dbReference>
<dbReference type="InterPro" id="IPR005119">
    <property type="entry name" value="LysR_subst-bd"/>
</dbReference>
<feature type="domain" description="HTH lysR-type" evidence="5">
    <location>
        <begin position="10"/>
        <end position="67"/>
    </location>
</feature>
<accession>A0ABV3DQN9</accession>
<gene>
    <name evidence="6" type="ORF">AB0C36_31725</name>
</gene>
<dbReference type="Pfam" id="PF00126">
    <property type="entry name" value="HTH_1"/>
    <property type="match status" value="1"/>
</dbReference>
<dbReference type="PRINTS" id="PR00039">
    <property type="entry name" value="HTHLYSR"/>
</dbReference>
<evidence type="ECO:0000313" key="6">
    <source>
        <dbReference type="EMBL" id="MEU8138065.1"/>
    </source>
</evidence>
<keyword evidence="3" id="KW-0238">DNA-binding</keyword>
<dbReference type="SUPFAM" id="SSF53850">
    <property type="entry name" value="Periplasmic binding protein-like II"/>
    <property type="match status" value="1"/>
</dbReference>
<dbReference type="PANTHER" id="PTHR30346:SF0">
    <property type="entry name" value="HCA OPERON TRANSCRIPTIONAL ACTIVATOR HCAR"/>
    <property type="match status" value="1"/>
</dbReference>
<reference evidence="6 7" key="1">
    <citation type="submission" date="2024-06" db="EMBL/GenBank/DDBJ databases">
        <title>The Natural Products Discovery Center: Release of the First 8490 Sequenced Strains for Exploring Actinobacteria Biosynthetic Diversity.</title>
        <authorList>
            <person name="Kalkreuter E."/>
            <person name="Kautsar S.A."/>
            <person name="Yang D."/>
            <person name="Bader C.D."/>
            <person name="Teijaro C.N."/>
            <person name="Fluegel L."/>
            <person name="Davis C.M."/>
            <person name="Simpson J.R."/>
            <person name="Lauterbach L."/>
            <person name="Steele A.D."/>
            <person name="Gui C."/>
            <person name="Meng S."/>
            <person name="Li G."/>
            <person name="Viehrig K."/>
            <person name="Ye F."/>
            <person name="Su P."/>
            <person name="Kiefer A.F."/>
            <person name="Nichols A."/>
            <person name="Cepeda A.J."/>
            <person name="Yan W."/>
            <person name="Fan B."/>
            <person name="Jiang Y."/>
            <person name="Adhikari A."/>
            <person name="Zheng C.-J."/>
            <person name="Schuster L."/>
            <person name="Cowan T.M."/>
            <person name="Smanski M.J."/>
            <person name="Chevrette M.G."/>
            <person name="De Carvalho L.P.S."/>
            <person name="Shen B."/>
        </authorList>
    </citation>
    <scope>NUCLEOTIDE SEQUENCE [LARGE SCALE GENOMIC DNA]</scope>
    <source>
        <strain evidence="6 7">NPDC048946</strain>
    </source>
</reference>
<name>A0ABV3DQN9_9ACTN</name>
<proteinExistence type="inferred from homology"/>
<dbReference type="InterPro" id="IPR000847">
    <property type="entry name" value="LysR_HTH_N"/>
</dbReference>
<dbReference type="Gene3D" id="1.10.10.10">
    <property type="entry name" value="Winged helix-like DNA-binding domain superfamily/Winged helix DNA-binding domain"/>
    <property type="match status" value="1"/>
</dbReference>